<sequence>MSTLTLHSPPSPSAAAIGKKTRAEEQHTNGLQHEKEQRQVAKRHRKHIHHLKKAYAKQVSKNGNPPILFDILEMLGKEQVNGIVSRGEEFDKVAPFNEVVQVTIERLSAHGDGIARTAQGDRILAIPFTLPGEVVRVYPYGVERLYFKSRLVEIVSTESSMRRDDLVQCQYFGKCGGCQYQMVPYEQQLKLKQSVVRNAFAHYSGLDAKLMPPVLPTVASPATMQYRTKLTPHFNLPYSLRHRKKNEHVDAKTLDIPIGFDGATSGRVMDIEECPIGTPTINAALPAKQADVRERITDYKNGATLLLRDSLKDLEPETLQECKSVVVTDHKATVYELVGDIKFATPAGAFFQNNRSIIPLVVDYVKQQSFLQSNQTKPQYLVDTYCGSGLFALTLAGMFHQVAGVEISASSIECAKHNATLNQIENATFLAGNAENIFGSIAYPPSQTTVVIDPPRRGCDQAFIDQLVALKPRNIVIRGFDFFPQTHHVEV</sequence>
<accession>A0A2N1JCG6</accession>
<keyword evidence="8" id="KW-1185">Reference proteome</keyword>
<name>A0A2N1JCG6_9BASI</name>
<feature type="binding site" evidence="4">
    <location>
        <position position="385"/>
    </location>
    <ligand>
        <name>S-adenosyl-L-methionine</name>
        <dbReference type="ChEBI" id="CHEBI:59789"/>
    </ligand>
</feature>
<gene>
    <name evidence="7" type="primary">TRM2</name>
    <name evidence="7" type="ORF">MVES_001838</name>
</gene>
<feature type="domain" description="TRAM" evidence="6">
    <location>
        <begin position="93"/>
        <end position="153"/>
    </location>
</feature>
<keyword evidence="1 4" id="KW-0489">Methyltransferase</keyword>
<dbReference type="InterPro" id="IPR002792">
    <property type="entry name" value="TRAM_dom"/>
</dbReference>
<dbReference type="PROSITE" id="PS51687">
    <property type="entry name" value="SAM_MT_RNA_M5U"/>
    <property type="match status" value="1"/>
</dbReference>
<dbReference type="PANTHER" id="PTHR11061:SF30">
    <property type="entry name" value="TRNA (URACIL(54)-C(5))-METHYLTRANSFERASE"/>
    <property type="match status" value="1"/>
</dbReference>
<proteinExistence type="inferred from homology"/>
<dbReference type="STRING" id="2020962.A0A2N1JCG6"/>
<dbReference type="PROSITE" id="PS01231">
    <property type="entry name" value="TRMA_2"/>
    <property type="match status" value="1"/>
</dbReference>
<feature type="binding site" evidence="4">
    <location>
        <position position="406"/>
    </location>
    <ligand>
        <name>S-adenosyl-L-methionine</name>
        <dbReference type="ChEBI" id="CHEBI:59789"/>
    </ligand>
</feature>
<evidence type="ECO:0000256" key="2">
    <source>
        <dbReference type="ARBA" id="ARBA00022679"/>
    </source>
</evidence>
<feature type="binding site" evidence="4">
    <location>
        <position position="352"/>
    </location>
    <ligand>
        <name>S-adenosyl-L-methionine</name>
        <dbReference type="ChEBI" id="CHEBI:59789"/>
    </ligand>
</feature>
<dbReference type="Gene3D" id="2.40.50.140">
    <property type="entry name" value="Nucleic acid-binding proteins"/>
    <property type="match status" value="1"/>
</dbReference>
<dbReference type="PANTHER" id="PTHR11061">
    <property type="entry name" value="RNA M5U METHYLTRANSFERASE"/>
    <property type="match status" value="1"/>
</dbReference>
<dbReference type="Pfam" id="PF01938">
    <property type="entry name" value="TRAM"/>
    <property type="match status" value="1"/>
</dbReference>
<protein>
    <submittedName>
        <fullName evidence="7">Trm2p</fullName>
    </submittedName>
</protein>
<dbReference type="FunFam" id="2.40.50.140:FF:000201">
    <property type="entry name" value="TRM2p tRNA methyltransferase"/>
    <property type="match status" value="1"/>
</dbReference>
<dbReference type="EMBL" id="KZ454989">
    <property type="protein sequence ID" value="PKI84250.1"/>
    <property type="molecule type" value="Genomic_DNA"/>
</dbReference>
<evidence type="ECO:0000256" key="5">
    <source>
        <dbReference type="SAM" id="MobiDB-lite"/>
    </source>
</evidence>
<dbReference type="SUPFAM" id="SSF53335">
    <property type="entry name" value="S-adenosyl-L-methionine-dependent methyltransferases"/>
    <property type="match status" value="1"/>
</dbReference>
<evidence type="ECO:0000313" key="8">
    <source>
        <dbReference type="Proteomes" id="UP000232875"/>
    </source>
</evidence>
<dbReference type="Pfam" id="PF05958">
    <property type="entry name" value="tRNA_U5-meth_tr"/>
    <property type="match status" value="1"/>
</dbReference>
<organism evidence="7 8">
    <name type="scientific">Malassezia vespertilionis</name>
    <dbReference type="NCBI Taxonomy" id="2020962"/>
    <lineage>
        <taxon>Eukaryota</taxon>
        <taxon>Fungi</taxon>
        <taxon>Dikarya</taxon>
        <taxon>Basidiomycota</taxon>
        <taxon>Ustilaginomycotina</taxon>
        <taxon>Malasseziomycetes</taxon>
        <taxon>Malasseziales</taxon>
        <taxon>Malasseziaceae</taxon>
        <taxon>Malassezia</taxon>
    </lineage>
</organism>
<dbReference type="Gene3D" id="3.40.50.150">
    <property type="entry name" value="Vaccinia Virus protein VP39"/>
    <property type="match status" value="2"/>
</dbReference>
<dbReference type="AlphaFoldDB" id="A0A2N1JCG6"/>
<dbReference type="GO" id="GO:0032259">
    <property type="term" value="P:methylation"/>
    <property type="evidence" value="ECO:0007669"/>
    <property type="project" value="UniProtKB-KW"/>
</dbReference>
<evidence type="ECO:0000256" key="1">
    <source>
        <dbReference type="ARBA" id="ARBA00022603"/>
    </source>
</evidence>
<comment type="caution">
    <text evidence="4">Lacks conserved residue(s) required for the propagation of feature annotation.</text>
</comment>
<dbReference type="PROSITE" id="PS50926">
    <property type="entry name" value="TRAM"/>
    <property type="match status" value="1"/>
</dbReference>
<dbReference type="InterPro" id="IPR025795">
    <property type="entry name" value="tRNA_(uracil-5-)_MeTrfase"/>
</dbReference>
<evidence type="ECO:0000259" key="6">
    <source>
        <dbReference type="PROSITE" id="PS50926"/>
    </source>
</evidence>
<feature type="region of interest" description="Disordered" evidence="5">
    <location>
        <begin position="1"/>
        <end position="46"/>
    </location>
</feature>
<keyword evidence="3 4" id="KW-0949">S-adenosyl-L-methionine</keyword>
<comment type="similarity">
    <text evidence="4">Belongs to the class I-like SAM-binding methyltransferase superfamily. RNA M5U methyltransferase family.</text>
</comment>
<reference evidence="7 8" key="1">
    <citation type="submission" date="2017-10" db="EMBL/GenBank/DDBJ databases">
        <title>A novel species of cold-tolerant Malassezia isolated from bats.</title>
        <authorList>
            <person name="Lorch J.M."/>
            <person name="Palmer J.M."/>
            <person name="Vanderwolf K.J."/>
            <person name="Schmidt K.Z."/>
            <person name="Verant M.L."/>
            <person name="Weller T.J."/>
            <person name="Blehert D.S."/>
        </authorList>
    </citation>
    <scope>NUCLEOTIDE SEQUENCE [LARGE SCALE GENOMIC DNA]</scope>
    <source>
        <strain evidence="7 8">NWHC:44797-103</strain>
    </source>
</reference>
<evidence type="ECO:0000256" key="3">
    <source>
        <dbReference type="ARBA" id="ARBA00022691"/>
    </source>
</evidence>
<feature type="compositionally biased region" description="Basic and acidic residues" evidence="5">
    <location>
        <begin position="21"/>
        <end position="39"/>
    </location>
</feature>
<feature type="binding site" evidence="4">
    <location>
        <position position="453"/>
    </location>
    <ligand>
        <name>S-adenosyl-L-methionine</name>
        <dbReference type="ChEBI" id="CHEBI:59789"/>
    </ligand>
</feature>
<evidence type="ECO:0000313" key="7">
    <source>
        <dbReference type="EMBL" id="PKI84250.1"/>
    </source>
</evidence>
<dbReference type="InterPro" id="IPR012340">
    <property type="entry name" value="NA-bd_OB-fold"/>
</dbReference>
<dbReference type="GO" id="GO:0030697">
    <property type="term" value="F:tRNA (uracil(54)-C5)-methyltransferase activity, S-adenosyl methionine-dependent"/>
    <property type="evidence" value="ECO:0007669"/>
    <property type="project" value="InterPro"/>
</dbReference>
<dbReference type="InterPro" id="IPR010280">
    <property type="entry name" value="U5_MeTrfase_fam"/>
</dbReference>
<keyword evidence="2 4" id="KW-0808">Transferase</keyword>
<dbReference type="InterPro" id="IPR029063">
    <property type="entry name" value="SAM-dependent_MTases_sf"/>
</dbReference>
<dbReference type="InterPro" id="IPR030391">
    <property type="entry name" value="MeTrfase_TrmA_CS"/>
</dbReference>
<dbReference type="GO" id="GO:0008033">
    <property type="term" value="P:tRNA processing"/>
    <property type="evidence" value="ECO:0007669"/>
    <property type="project" value="InterPro"/>
</dbReference>
<dbReference type="SUPFAM" id="SSF50249">
    <property type="entry name" value="Nucleic acid-binding proteins"/>
    <property type="match status" value="1"/>
</dbReference>
<dbReference type="OrthoDB" id="10250660at2759"/>
<dbReference type="Proteomes" id="UP000232875">
    <property type="component" value="Unassembled WGS sequence"/>
</dbReference>
<dbReference type="PROSITE" id="PS51622">
    <property type="entry name" value="SAM_MT_RNA_M5U_2"/>
    <property type="match status" value="1"/>
</dbReference>
<evidence type="ECO:0000256" key="4">
    <source>
        <dbReference type="PROSITE-ProRule" id="PRU01024"/>
    </source>
</evidence>